<feature type="signal peptide" evidence="2">
    <location>
        <begin position="1"/>
        <end position="22"/>
    </location>
</feature>
<organism evidence="3 4">
    <name type="scientific">Cohnella zeiphila</name>
    <dbReference type="NCBI Taxonomy" id="2761120"/>
    <lineage>
        <taxon>Bacteria</taxon>
        <taxon>Bacillati</taxon>
        <taxon>Bacillota</taxon>
        <taxon>Bacilli</taxon>
        <taxon>Bacillales</taxon>
        <taxon>Paenibacillaceae</taxon>
        <taxon>Cohnella</taxon>
    </lineage>
</organism>
<sequence>MAGKKKRVAMSALFLAILIVVAGCNSGQSNNSSSSGNSAANTSASASSNADTNSATASDAPKEKVKISLFLGNGANTKFPIGIQTDPVAKIIEEKTGVQIEITRNPQKDVAAQVNTMLASGDLDDITYVAGDYSQDIAKNVTAAAKSGQIIPLDDLVAKYAPDIMNNPVLKARTEFNKKYASPDGQLWSITTYGGTTLETRPSDGIFIRWDLYKQLGYPQINNDDDLIKLLSDMKKLEPKTKEGKPVYGVGGWFGEGSGWGEALFRYGYAWSRGYYGYPDLVAYYDAVNRDLYAKNAITDTDSPYWNGLRFAYKLNQAGLLDPDSATQHYDQADEKLKNGQYLMFFSGWQLGEPANYFKSVGEEYKGYVALPAFQGHGNIQAMVNETSGYQYVISKNCKNPEAAMRLINFLSTPEGSRLVNSGVEGQTWEMKDGKPAYTDAYVQESQSTSDWESTNLQTGLSLYNLLSPWSGNVISPFDKAYFNLNMEPGYISKNYSDVEIDAMAHYGVQNLTDIYLNSAKTVMFINYDSLFQPMSDELKTAAANINSYAYKNEFKVIFAKNDDQFAKAQKSFLDGVAKFKPDEVYNYYKTEMAKAKPVMDPIINEAEKNYPFK</sequence>
<accession>A0A7X0VY17</accession>
<dbReference type="PANTHER" id="PTHR43649">
    <property type="entry name" value="ARABINOSE-BINDING PROTEIN-RELATED"/>
    <property type="match status" value="1"/>
</dbReference>
<dbReference type="Pfam" id="PF01547">
    <property type="entry name" value="SBP_bac_1"/>
    <property type="match status" value="1"/>
</dbReference>
<feature type="region of interest" description="Disordered" evidence="1">
    <location>
        <begin position="30"/>
        <end position="59"/>
    </location>
</feature>
<reference evidence="3 4" key="1">
    <citation type="submission" date="2020-08" db="EMBL/GenBank/DDBJ databases">
        <title>Cohnella phylogeny.</title>
        <authorList>
            <person name="Dunlap C."/>
        </authorList>
    </citation>
    <scope>NUCLEOTIDE SEQUENCE [LARGE SCALE GENOMIC DNA]</scope>
    <source>
        <strain evidence="3 4">CBP 2801</strain>
    </source>
</reference>
<dbReference type="RefSeq" id="WP_185131696.1">
    <property type="nucleotide sequence ID" value="NZ_JACJVO010000032.1"/>
</dbReference>
<dbReference type="EMBL" id="JACJVO010000032">
    <property type="protein sequence ID" value="MBB6734032.1"/>
    <property type="molecule type" value="Genomic_DNA"/>
</dbReference>
<evidence type="ECO:0000256" key="1">
    <source>
        <dbReference type="SAM" id="MobiDB-lite"/>
    </source>
</evidence>
<dbReference type="Gene3D" id="3.40.190.10">
    <property type="entry name" value="Periplasmic binding protein-like II"/>
    <property type="match status" value="2"/>
</dbReference>
<gene>
    <name evidence="3" type="ORF">H7C18_24225</name>
</gene>
<dbReference type="SUPFAM" id="SSF53850">
    <property type="entry name" value="Periplasmic binding protein-like II"/>
    <property type="match status" value="1"/>
</dbReference>
<dbReference type="PROSITE" id="PS51257">
    <property type="entry name" value="PROKAR_LIPOPROTEIN"/>
    <property type="match status" value="1"/>
</dbReference>
<feature type="chain" id="PRO_5038962207" evidence="2">
    <location>
        <begin position="23"/>
        <end position="614"/>
    </location>
</feature>
<name>A0A7X0VY17_9BACL</name>
<proteinExistence type="predicted"/>
<dbReference type="AlphaFoldDB" id="A0A7X0VY17"/>
<evidence type="ECO:0000313" key="4">
    <source>
        <dbReference type="Proteomes" id="UP000564644"/>
    </source>
</evidence>
<dbReference type="InterPro" id="IPR050490">
    <property type="entry name" value="Bact_solute-bd_prot1"/>
</dbReference>
<keyword evidence="2" id="KW-0732">Signal</keyword>
<keyword evidence="4" id="KW-1185">Reference proteome</keyword>
<dbReference type="InterPro" id="IPR006059">
    <property type="entry name" value="SBP"/>
</dbReference>
<evidence type="ECO:0000313" key="3">
    <source>
        <dbReference type="EMBL" id="MBB6734032.1"/>
    </source>
</evidence>
<evidence type="ECO:0000256" key="2">
    <source>
        <dbReference type="SAM" id="SignalP"/>
    </source>
</evidence>
<protein>
    <submittedName>
        <fullName evidence="3">Extracellular solute-binding protein</fullName>
    </submittedName>
</protein>
<dbReference type="PANTHER" id="PTHR43649:SF12">
    <property type="entry name" value="DIACETYLCHITOBIOSE BINDING PROTEIN DASA"/>
    <property type="match status" value="1"/>
</dbReference>
<dbReference type="Proteomes" id="UP000564644">
    <property type="component" value="Unassembled WGS sequence"/>
</dbReference>
<comment type="caution">
    <text evidence="3">The sequence shown here is derived from an EMBL/GenBank/DDBJ whole genome shotgun (WGS) entry which is preliminary data.</text>
</comment>